<dbReference type="Pfam" id="PF00403">
    <property type="entry name" value="HMA"/>
    <property type="match status" value="1"/>
</dbReference>
<dbReference type="Proteomes" id="UP000183120">
    <property type="component" value="Unassembled WGS sequence"/>
</dbReference>
<dbReference type="PROSITE" id="PS50846">
    <property type="entry name" value="HMA_2"/>
    <property type="match status" value="1"/>
</dbReference>
<keyword evidence="1" id="KW-1133">Transmembrane helix</keyword>
<dbReference type="GO" id="GO:0046872">
    <property type="term" value="F:metal ion binding"/>
    <property type="evidence" value="ECO:0007669"/>
    <property type="project" value="InterPro"/>
</dbReference>
<name>A0A1J4TPV1_9BACT</name>
<evidence type="ECO:0000313" key="3">
    <source>
        <dbReference type="EMBL" id="OIO13035.1"/>
    </source>
</evidence>
<dbReference type="InterPro" id="IPR039447">
    <property type="entry name" value="UreH-like_TM_dom"/>
</dbReference>
<proteinExistence type="predicted"/>
<protein>
    <recommendedName>
        <fullName evidence="2">HMA domain-containing protein</fullName>
    </recommendedName>
</protein>
<dbReference type="InterPro" id="IPR008972">
    <property type="entry name" value="Cupredoxin"/>
</dbReference>
<feature type="transmembrane region" description="Helical" evidence="1">
    <location>
        <begin position="196"/>
        <end position="219"/>
    </location>
</feature>
<dbReference type="PANTHER" id="PTHR42208:SF1">
    <property type="entry name" value="HEAVY METAL TRANSPORTER"/>
    <property type="match status" value="1"/>
</dbReference>
<dbReference type="SUPFAM" id="SSF49503">
    <property type="entry name" value="Cupredoxins"/>
    <property type="match status" value="1"/>
</dbReference>
<evidence type="ECO:0000256" key="1">
    <source>
        <dbReference type="SAM" id="Phobius"/>
    </source>
</evidence>
<comment type="caution">
    <text evidence="3">The sequence shown here is derived from an EMBL/GenBank/DDBJ whole genome shotgun (WGS) entry which is preliminary data.</text>
</comment>
<dbReference type="SUPFAM" id="SSF55008">
    <property type="entry name" value="HMA, heavy metal-associated domain"/>
    <property type="match status" value="1"/>
</dbReference>
<keyword evidence="1" id="KW-0812">Transmembrane</keyword>
<dbReference type="STRING" id="1805209.AUJ73_04385"/>
<dbReference type="InterPro" id="IPR028096">
    <property type="entry name" value="EfeO_Cupredoxin"/>
</dbReference>
<dbReference type="Pfam" id="PF13473">
    <property type="entry name" value="Cupredoxin_1"/>
    <property type="match status" value="1"/>
</dbReference>
<dbReference type="Gene3D" id="2.60.40.420">
    <property type="entry name" value="Cupredoxins - blue copper proteins"/>
    <property type="match status" value="1"/>
</dbReference>
<reference evidence="3 4" key="1">
    <citation type="journal article" date="2016" name="Environ. Microbiol.">
        <title>Genomic resolution of a cold subsurface aquifer community provides metabolic insights for novel microbes adapted to high CO concentrations.</title>
        <authorList>
            <person name="Probst A.J."/>
            <person name="Castelle C.J."/>
            <person name="Singh A."/>
            <person name="Brown C.T."/>
            <person name="Anantharaman K."/>
            <person name="Sharon I."/>
            <person name="Hug L.A."/>
            <person name="Burstein D."/>
            <person name="Emerson J.B."/>
            <person name="Thomas B.C."/>
            <person name="Banfield J.F."/>
        </authorList>
    </citation>
    <scope>NUCLEOTIDE SEQUENCE [LARGE SCALE GENOMIC DNA]</scope>
    <source>
        <strain evidence="3">CG1_02_37_22</strain>
    </source>
</reference>
<evidence type="ECO:0000259" key="2">
    <source>
        <dbReference type="PROSITE" id="PS50846"/>
    </source>
</evidence>
<feature type="transmembrane region" description="Helical" evidence="1">
    <location>
        <begin position="252"/>
        <end position="276"/>
    </location>
</feature>
<feature type="domain" description="HMA" evidence="2">
    <location>
        <begin position="6"/>
        <end position="72"/>
    </location>
</feature>
<organism evidence="3 4">
    <name type="scientific">Candidatus Gottesmanbacteria bacterium CG1_02_37_22</name>
    <dbReference type="NCBI Taxonomy" id="1805209"/>
    <lineage>
        <taxon>Bacteria</taxon>
        <taxon>Candidatus Gottesmaniibacteriota</taxon>
    </lineage>
</organism>
<feature type="transmembrane region" description="Helical" evidence="1">
    <location>
        <begin position="282"/>
        <end position="305"/>
    </location>
</feature>
<dbReference type="InterPro" id="IPR006121">
    <property type="entry name" value="HMA_dom"/>
</dbReference>
<feature type="transmembrane region" description="Helical" evidence="1">
    <location>
        <begin position="169"/>
        <end position="190"/>
    </location>
</feature>
<accession>A0A1J4TPV1</accession>
<sequence length="496" mass="53566">MVKTLTKKTYYVKGMHCASCEILIEKKLLDIPGIKSAEATKATGNVDIAFTGKIPPVQKINQKFNEDNYFFSEKPILPEQNTPLSDLVKTGAIALIIIVLFVYVNQTGLISIVNVNTTSSLPMFFVFGLLAGMSTCAALIGGLVLSMSKQWHELYKKKNSTVEKMEPHFMFYIGRLLSYAILGAVLGLIGKTLQPSIQFTSFLVMSVSILMIILGLQMLGVKQLQSIKIVAPKYLTRYVTDESNFQGKYMPAIMGALTFFLPCGFTITSQSLALLSGNPWQGAFIMLSFALGTLPVLLLISFASVGFTQKPHLSDKFAHVAGVLVLFFALFTINSQLNVLGVNSLSDFNLFPSNNKTASASDAGLPPVVNGKQLIKMDASSNGYSPNYFKVKAGIPVRWEITDKGTSGCTNAVIAKDLFSGEIPLTNGQVSTKEFTPQKPGRYKFSCWMGMVSGVMEVVDSNGLSSQSISIVQAQEPVSQAQSSCGGNGGCSCGGR</sequence>
<keyword evidence="1" id="KW-0472">Membrane</keyword>
<dbReference type="AlphaFoldDB" id="A0A1J4TPV1"/>
<dbReference type="PANTHER" id="PTHR42208">
    <property type="entry name" value="HEAVY METAL TRANSPORTER-RELATED"/>
    <property type="match status" value="1"/>
</dbReference>
<dbReference type="EMBL" id="MNUY01000070">
    <property type="protein sequence ID" value="OIO13035.1"/>
    <property type="molecule type" value="Genomic_DNA"/>
</dbReference>
<feature type="transmembrane region" description="Helical" evidence="1">
    <location>
        <begin position="87"/>
        <end position="104"/>
    </location>
</feature>
<dbReference type="Gene3D" id="3.30.70.100">
    <property type="match status" value="1"/>
</dbReference>
<gene>
    <name evidence="3" type="ORF">AUJ73_04385</name>
</gene>
<feature type="transmembrane region" description="Helical" evidence="1">
    <location>
        <begin position="124"/>
        <end position="148"/>
    </location>
</feature>
<feature type="transmembrane region" description="Helical" evidence="1">
    <location>
        <begin position="317"/>
        <end position="337"/>
    </location>
</feature>
<dbReference type="InterPro" id="IPR036163">
    <property type="entry name" value="HMA_dom_sf"/>
</dbReference>
<dbReference type="Pfam" id="PF13386">
    <property type="entry name" value="DsbD_2"/>
    <property type="match status" value="1"/>
</dbReference>
<evidence type="ECO:0000313" key="4">
    <source>
        <dbReference type="Proteomes" id="UP000183120"/>
    </source>
</evidence>
<dbReference type="CDD" id="cd00371">
    <property type="entry name" value="HMA"/>
    <property type="match status" value="1"/>
</dbReference>